<dbReference type="GO" id="GO:0005886">
    <property type="term" value="C:plasma membrane"/>
    <property type="evidence" value="ECO:0007669"/>
    <property type="project" value="UniProtKB-SubCell"/>
</dbReference>
<feature type="transmembrane region" description="Helical" evidence="7">
    <location>
        <begin position="263"/>
        <end position="285"/>
    </location>
</feature>
<evidence type="ECO:0000256" key="1">
    <source>
        <dbReference type="ARBA" id="ARBA00004651"/>
    </source>
</evidence>
<evidence type="ECO:0000256" key="6">
    <source>
        <dbReference type="ARBA" id="ARBA00023136"/>
    </source>
</evidence>
<evidence type="ECO:0000259" key="8">
    <source>
        <dbReference type="PROSITE" id="PS50928"/>
    </source>
</evidence>
<sequence>MADARTPPFRLNLGRFIVYAVLLFAVCFYGIPLLWLLLAGTRSQSSLFADPPFTIGTWDMFIATWNNLTTYNNFQIVSWAANSLIYSVGGVLLALVASIPAGYALAASEFPGRKLILVVTLIAMITPSTAVVLPIFLEMNLLGLNNSYAGLILASGFFPFGVYLTYVYFSTSLPKGVMDSARVDGANRFELFTRIALPLARPIVALVAFFSFIGIWSNYFLAFVLLSDDKLYNLPVGLTVLISTSGALSNLPANDVPIKKPEVILAAILVILPVLLIFIVAQRFVRSGTLSGAEKG</sequence>
<keyword evidence="3" id="KW-1003">Cell membrane</keyword>
<evidence type="ECO:0000313" key="9">
    <source>
        <dbReference type="EMBL" id="OEO32554.1"/>
    </source>
</evidence>
<keyword evidence="10" id="KW-1185">Reference proteome</keyword>
<evidence type="ECO:0000256" key="4">
    <source>
        <dbReference type="ARBA" id="ARBA00022692"/>
    </source>
</evidence>
<dbReference type="PANTHER" id="PTHR43744:SF12">
    <property type="entry name" value="ABC TRANSPORTER PERMEASE PROTEIN MG189-RELATED"/>
    <property type="match status" value="1"/>
</dbReference>
<dbReference type="InterPro" id="IPR000515">
    <property type="entry name" value="MetI-like"/>
</dbReference>
<comment type="subcellular location">
    <subcellularLocation>
        <location evidence="1 7">Cell membrane</location>
        <topology evidence="1 7">Multi-pass membrane protein</topology>
    </subcellularLocation>
</comment>
<feature type="transmembrane region" description="Helical" evidence="7">
    <location>
        <begin position="115"/>
        <end position="136"/>
    </location>
</feature>
<dbReference type="AlphaFoldDB" id="A0A1E5XVH0"/>
<dbReference type="Pfam" id="PF00528">
    <property type="entry name" value="BPD_transp_1"/>
    <property type="match status" value="1"/>
</dbReference>
<dbReference type="GO" id="GO:0055085">
    <property type="term" value="P:transmembrane transport"/>
    <property type="evidence" value="ECO:0007669"/>
    <property type="project" value="InterPro"/>
</dbReference>
<evidence type="ECO:0000256" key="5">
    <source>
        <dbReference type="ARBA" id="ARBA00022989"/>
    </source>
</evidence>
<feature type="transmembrane region" description="Helical" evidence="7">
    <location>
        <begin position="16"/>
        <end position="38"/>
    </location>
</feature>
<evidence type="ECO:0000256" key="3">
    <source>
        <dbReference type="ARBA" id="ARBA00022475"/>
    </source>
</evidence>
<dbReference type="Gene3D" id="1.10.3720.10">
    <property type="entry name" value="MetI-like"/>
    <property type="match status" value="1"/>
</dbReference>
<keyword evidence="6 7" id="KW-0472">Membrane</keyword>
<evidence type="ECO:0000256" key="2">
    <source>
        <dbReference type="ARBA" id="ARBA00022448"/>
    </source>
</evidence>
<dbReference type="Proteomes" id="UP000095463">
    <property type="component" value="Unassembled WGS sequence"/>
</dbReference>
<name>A0A1E5XVH0_9HYPH</name>
<keyword evidence="4 7" id="KW-0812">Transmembrane</keyword>
<dbReference type="SUPFAM" id="SSF161098">
    <property type="entry name" value="MetI-like"/>
    <property type="match status" value="1"/>
</dbReference>
<dbReference type="PROSITE" id="PS50928">
    <property type="entry name" value="ABC_TM1"/>
    <property type="match status" value="1"/>
</dbReference>
<dbReference type="PANTHER" id="PTHR43744">
    <property type="entry name" value="ABC TRANSPORTER PERMEASE PROTEIN MG189-RELATED-RELATED"/>
    <property type="match status" value="1"/>
</dbReference>
<keyword evidence="2 7" id="KW-0813">Transport</keyword>
<dbReference type="CDD" id="cd06261">
    <property type="entry name" value="TM_PBP2"/>
    <property type="match status" value="1"/>
</dbReference>
<evidence type="ECO:0000256" key="7">
    <source>
        <dbReference type="RuleBase" id="RU363032"/>
    </source>
</evidence>
<dbReference type="EMBL" id="LAJE02000069">
    <property type="protein sequence ID" value="OEO32554.1"/>
    <property type="molecule type" value="Genomic_DNA"/>
</dbReference>
<proteinExistence type="inferred from homology"/>
<feature type="domain" description="ABC transmembrane type-1" evidence="8">
    <location>
        <begin position="80"/>
        <end position="281"/>
    </location>
</feature>
<evidence type="ECO:0000313" key="10">
    <source>
        <dbReference type="Proteomes" id="UP000095463"/>
    </source>
</evidence>
<feature type="transmembrane region" description="Helical" evidence="7">
    <location>
        <begin position="203"/>
        <end position="226"/>
    </location>
</feature>
<gene>
    <name evidence="9" type="ORF">VW23_011030</name>
</gene>
<accession>A0A1E5XVH0</accession>
<organism evidence="9 10">
    <name type="scientific">Devosia insulae DS-56</name>
    <dbReference type="NCBI Taxonomy" id="1116389"/>
    <lineage>
        <taxon>Bacteria</taxon>
        <taxon>Pseudomonadati</taxon>
        <taxon>Pseudomonadota</taxon>
        <taxon>Alphaproteobacteria</taxon>
        <taxon>Hyphomicrobiales</taxon>
        <taxon>Devosiaceae</taxon>
        <taxon>Devosia</taxon>
    </lineage>
</organism>
<protein>
    <recommendedName>
        <fullName evidence="8">ABC transmembrane type-1 domain-containing protein</fullName>
    </recommendedName>
</protein>
<dbReference type="OrthoDB" id="2063054at2"/>
<comment type="caution">
    <text evidence="9">The sequence shown here is derived from an EMBL/GenBank/DDBJ whole genome shotgun (WGS) entry which is preliminary data.</text>
</comment>
<comment type="similarity">
    <text evidence="7">Belongs to the binding-protein-dependent transport system permease family.</text>
</comment>
<dbReference type="InterPro" id="IPR035906">
    <property type="entry name" value="MetI-like_sf"/>
</dbReference>
<dbReference type="RefSeq" id="WP_069908308.1">
    <property type="nucleotide sequence ID" value="NZ_LAJE02000069.1"/>
</dbReference>
<keyword evidence="5 7" id="KW-1133">Transmembrane helix</keyword>
<feature type="transmembrane region" description="Helical" evidence="7">
    <location>
        <begin position="84"/>
        <end position="103"/>
    </location>
</feature>
<feature type="transmembrane region" description="Helical" evidence="7">
    <location>
        <begin position="148"/>
        <end position="169"/>
    </location>
</feature>
<reference evidence="9 10" key="1">
    <citation type="journal article" date="2015" name="Genome Announc.">
        <title>Genome Assemblies of Three Soil-Associated Devosia species: D. insulae, D. limi, and D. soli.</title>
        <authorList>
            <person name="Hassan Y.I."/>
            <person name="Lepp D."/>
            <person name="Zhou T."/>
        </authorList>
    </citation>
    <scope>NUCLEOTIDE SEQUENCE [LARGE SCALE GENOMIC DNA]</scope>
    <source>
        <strain evidence="9 10">DS-56</strain>
    </source>
</reference>